<evidence type="ECO:0000313" key="8">
    <source>
        <dbReference type="EMBL" id="KAJ8652330.1"/>
    </source>
</evidence>
<dbReference type="InterPro" id="IPR002528">
    <property type="entry name" value="MATE_fam"/>
</dbReference>
<dbReference type="Pfam" id="PF01554">
    <property type="entry name" value="MatE"/>
    <property type="match status" value="2"/>
</dbReference>
<dbReference type="EMBL" id="JARTCD010000109">
    <property type="protein sequence ID" value="KAJ8652330.1"/>
    <property type="molecule type" value="Genomic_DNA"/>
</dbReference>
<dbReference type="GeneID" id="83219444"/>
<feature type="transmembrane region" description="Helical" evidence="7">
    <location>
        <begin position="381"/>
        <end position="399"/>
    </location>
</feature>
<feature type="region of interest" description="Disordered" evidence="6">
    <location>
        <begin position="1"/>
        <end position="20"/>
    </location>
</feature>
<dbReference type="CDD" id="cd13132">
    <property type="entry name" value="MATE_eukaryotic"/>
    <property type="match status" value="1"/>
</dbReference>
<feature type="transmembrane region" description="Helical" evidence="7">
    <location>
        <begin position="123"/>
        <end position="142"/>
    </location>
</feature>
<dbReference type="GO" id="GO:1990961">
    <property type="term" value="P:xenobiotic detoxification by transmembrane export across the plasma membrane"/>
    <property type="evidence" value="ECO:0007669"/>
    <property type="project" value="InterPro"/>
</dbReference>
<keyword evidence="4 7" id="KW-1133">Transmembrane helix</keyword>
<evidence type="ECO:0000256" key="2">
    <source>
        <dbReference type="ARBA" id="ARBA00010199"/>
    </source>
</evidence>
<feature type="transmembrane region" description="Helical" evidence="7">
    <location>
        <begin position="448"/>
        <end position="469"/>
    </location>
</feature>
<feature type="transmembrane region" description="Helical" evidence="7">
    <location>
        <begin position="154"/>
        <end position="175"/>
    </location>
</feature>
<keyword evidence="9" id="KW-1185">Reference proteome</keyword>
<feature type="transmembrane region" description="Helical" evidence="7">
    <location>
        <begin position="420"/>
        <end position="442"/>
    </location>
</feature>
<dbReference type="RefSeq" id="XP_058337244.1">
    <property type="nucleotide sequence ID" value="XM_058492003.1"/>
</dbReference>
<evidence type="ECO:0000256" key="5">
    <source>
        <dbReference type="ARBA" id="ARBA00023136"/>
    </source>
</evidence>
<reference evidence="8 9" key="1">
    <citation type="submission" date="2023-03" db="EMBL/GenBank/DDBJ databases">
        <title>Genome sequence of Lichtheimia ornata CBS 291.66.</title>
        <authorList>
            <person name="Mohabir J.T."/>
            <person name="Shea T.P."/>
            <person name="Kurbessoian T."/>
            <person name="Berby B."/>
            <person name="Fontaine J."/>
            <person name="Livny J."/>
            <person name="Gnirke A."/>
            <person name="Stajich J.E."/>
            <person name="Cuomo C.A."/>
        </authorList>
    </citation>
    <scope>NUCLEOTIDE SEQUENCE [LARGE SCALE GENOMIC DNA]</scope>
    <source>
        <strain evidence="8">CBS 291.66</strain>
    </source>
</reference>
<feature type="transmembrane region" description="Helical" evidence="7">
    <location>
        <begin position="337"/>
        <end position="361"/>
    </location>
</feature>
<organism evidence="8 9">
    <name type="scientific">Lichtheimia ornata</name>
    <dbReference type="NCBI Taxonomy" id="688661"/>
    <lineage>
        <taxon>Eukaryota</taxon>
        <taxon>Fungi</taxon>
        <taxon>Fungi incertae sedis</taxon>
        <taxon>Mucoromycota</taxon>
        <taxon>Mucoromycotina</taxon>
        <taxon>Mucoromycetes</taxon>
        <taxon>Mucorales</taxon>
        <taxon>Lichtheimiaceae</taxon>
        <taxon>Lichtheimia</taxon>
    </lineage>
</organism>
<dbReference type="Proteomes" id="UP001234581">
    <property type="component" value="Unassembled WGS sequence"/>
</dbReference>
<proteinExistence type="inferred from homology"/>
<dbReference type="InterPro" id="IPR045069">
    <property type="entry name" value="MATE_euk"/>
</dbReference>
<feature type="transmembrane region" description="Helical" evidence="7">
    <location>
        <begin position="187"/>
        <end position="209"/>
    </location>
</feature>
<comment type="similarity">
    <text evidence="2">Belongs to the multi antimicrobial extrusion (MATE) (TC 2.A.66.1) family.</text>
</comment>
<dbReference type="GO" id="GO:0016020">
    <property type="term" value="C:membrane"/>
    <property type="evidence" value="ECO:0007669"/>
    <property type="project" value="UniProtKB-SubCell"/>
</dbReference>
<evidence type="ECO:0000256" key="7">
    <source>
        <dbReference type="SAM" id="Phobius"/>
    </source>
</evidence>
<evidence type="ECO:0008006" key="10">
    <source>
        <dbReference type="Google" id="ProtNLM"/>
    </source>
</evidence>
<feature type="transmembrane region" description="Helical" evidence="7">
    <location>
        <begin position="215"/>
        <end position="239"/>
    </location>
</feature>
<name>A0AAD7USB9_9FUNG</name>
<evidence type="ECO:0000313" key="9">
    <source>
        <dbReference type="Proteomes" id="UP001234581"/>
    </source>
</evidence>
<keyword evidence="3 7" id="KW-0812">Transmembrane</keyword>
<feature type="transmembrane region" description="Helical" evidence="7">
    <location>
        <begin position="49"/>
        <end position="70"/>
    </location>
</feature>
<evidence type="ECO:0000256" key="6">
    <source>
        <dbReference type="SAM" id="MobiDB-lite"/>
    </source>
</evidence>
<comment type="subcellular location">
    <subcellularLocation>
        <location evidence="1">Membrane</location>
        <topology evidence="1">Multi-pass membrane protein</topology>
    </subcellularLocation>
</comment>
<comment type="caution">
    <text evidence="8">The sequence shown here is derived from an EMBL/GenBank/DDBJ whole genome shotgun (WGS) entry which is preliminary data.</text>
</comment>
<accession>A0AAD7USB9</accession>
<dbReference type="GO" id="GO:0042910">
    <property type="term" value="F:xenobiotic transmembrane transporter activity"/>
    <property type="evidence" value="ECO:0007669"/>
    <property type="project" value="InterPro"/>
</dbReference>
<evidence type="ECO:0000256" key="1">
    <source>
        <dbReference type="ARBA" id="ARBA00004141"/>
    </source>
</evidence>
<protein>
    <recommendedName>
        <fullName evidence="10">MATE efflux family protein</fullName>
    </recommendedName>
</protein>
<dbReference type="PANTHER" id="PTHR11206">
    <property type="entry name" value="MULTIDRUG RESISTANCE PROTEIN"/>
    <property type="match status" value="1"/>
</dbReference>
<dbReference type="NCBIfam" id="TIGR00797">
    <property type="entry name" value="matE"/>
    <property type="match status" value="1"/>
</dbReference>
<dbReference type="AlphaFoldDB" id="A0AAD7USB9"/>
<dbReference type="GO" id="GO:0015297">
    <property type="term" value="F:antiporter activity"/>
    <property type="evidence" value="ECO:0007669"/>
    <property type="project" value="InterPro"/>
</dbReference>
<gene>
    <name evidence="8" type="ORF">O0I10_012056</name>
</gene>
<sequence length="496" mass="54542">MVSRQHQQQLSDDNDETTSLIHPNQALNEDGTAAVFELRWFIRNSLSIVGYYALTLMSRTVGVVACGHLGSTELAASALALMFASMTAFSITYGAMSALDTLSSQAWTGARDKTLIGIHLQRTFLILGVMYMVTAVLWLNATRLFLTIGQDPDVAHYAGLYLRYYLLGAPAYSYFEAIRKYTQAQGVMGASITVQCVVAPFSILLTYVLTFWMQLGFVGVPLAQSITYWMMLLGIILYAKMVRGSEGWGGWDLKASLQDWPLFFRYAVPGMINAVSELWCYDLLSLGASYIDVGEKALLLAAQSILMSLDDLTSSVGWGISTAAAIRVGNRLGENKIPWMAIVTAYIWATIAGSITTLILWTLRYEIAQWFAPAPNDDQEMVRDVVVSLIPLFAVYLVAKTIGNTCTGILRGIGRPAITAWINMGSYYGIGCPAAYAMAFIAGWGLSGLWIGLCLAIFSAAGIHTIYIVNIHWSTLVQKTHHRIKHEEERMISSTS</sequence>
<feature type="transmembrane region" description="Helical" evidence="7">
    <location>
        <begin position="76"/>
        <end position="102"/>
    </location>
</feature>
<evidence type="ECO:0000256" key="4">
    <source>
        <dbReference type="ARBA" id="ARBA00022989"/>
    </source>
</evidence>
<keyword evidence="5 7" id="KW-0472">Membrane</keyword>
<evidence type="ECO:0000256" key="3">
    <source>
        <dbReference type="ARBA" id="ARBA00022692"/>
    </source>
</evidence>